<protein>
    <submittedName>
        <fullName evidence="1">Uncharacterized protein</fullName>
    </submittedName>
</protein>
<accession>A0A0A1VX34</accession>
<sequence length="44" mass="4910">MVYLQILCNLIPIFAVFEPSKINYARGLMKLNSALRGLITSILA</sequence>
<gene>
    <name evidence="1" type="ORF">N44_02880</name>
</gene>
<dbReference type="Proteomes" id="UP000030321">
    <property type="component" value="Unassembled WGS sequence"/>
</dbReference>
<proteinExistence type="predicted"/>
<name>A0A0A1VX34_MICAE</name>
<dbReference type="AlphaFoldDB" id="A0A0A1VX34"/>
<dbReference type="EMBL" id="BBPA01000053">
    <property type="protein sequence ID" value="GAL94300.1"/>
    <property type="molecule type" value="Genomic_DNA"/>
</dbReference>
<evidence type="ECO:0000313" key="2">
    <source>
        <dbReference type="Proteomes" id="UP000030321"/>
    </source>
</evidence>
<reference evidence="2" key="1">
    <citation type="journal article" date="2015" name="Genome">
        <title>Whole Genome Sequence of the Non-Microcystin-Producing Microcystis aeruginosa Strain NIES-44.</title>
        <authorList>
            <person name="Okano K."/>
            <person name="Miyata N."/>
            <person name="Ozaki Y."/>
        </authorList>
    </citation>
    <scope>NUCLEOTIDE SEQUENCE [LARGE SCALE GENOMIC DNA]</scope>
    <source>
        <strain evidence="2">NIES-44</strain>
    </source>
</reference>
<comment type="caution">
    <text evidence="1">The sequence shown here is derived from an EMBL/GenBank/DDBJ whole genome shotgun (WGS) entry which is preliminary data.</text>
</comment>
<organism evidence="1 2">
    <name type="scientific">Microcystis aeruginosa NIES-44</name>
    <dbReference type="NCBI Taxonomy" id="449439"/>
    <lineage>
        <taxon>Bacteria</taxon>
        <taxon>Bacillati</taxon>
        <taxon>Cyanobacteriota</taxon>
        <taxon>Cyanophyceae</taxon>
        <taxon>Oscillatoriophycideae</taxon>
        <taxon>Chroococcales</taxon>
        <taxon>Microcystaceae</taxon>
        <taxon>Microcystis</taxon>
    </lineage>
</organism>
<evidence type="ECO:0000313" key="1">
    <source>
        <dbReference type="EMBL" id="GAL94300.1"/>
    </source>
</evidence>